<dbReference type="FunFam" id="3.40.50.1470:FF:000001">
    <property type="entry name" value="Peptidyl-tRNA hydrolase"/>
    <property type="match status" value="1"/>
</dbReference>
<name>A0A0B7MC82_9FIRM</name>
<feature type="active site" description="Proton acceptor" evidence="8">
    <location>
        <position position="38"/>
    </location>
</feature>
<feature type="site" description="Stabilizes the basic form of H active site to accept a proton" evidence="8">
    <location>
        <position position="108"/>
    </location>
</feature>
<dbReference type="OrthoDB" id="9800507at2"/>
<proteinExistence type="inferred from homology"/>
<dbReference type="CDD" id="cd00462">
    <property type="entry name" value="PTH"/>
    <property type="match status" value="1"/>
</dbReference>
<comment type="function">
    <text evidence="8">Hydrolyzes ribosome-free peptidyl-tRNAs (with 1 or more amino acids incorporated), which drop off the ribosome during protein synthesis, or as a result of ribosome stalling.</text>
</comment>
<evidence type="ECO:0000256" key="10">
    <source>
        <dbReference type="RuleBase" id="RU004320"/>
    </source>
</evidence>
<dbReference type="PROSITE" id="PS01195">
    <property type="entry name" value="PEPT_TRNA_HYDROL_1"/>
    <property type="match status" value="1"/>
</dbReference>
<keyword evidence="12" id="KW-1185">Reference proteome</keyword>
<dbReference type="AlphaFoldDB" id="A0A0B7MC82"/>
<dbReference type="PANTHER" id="PTHR17224">
    <property type="entry name" value="PEPTIDYL-TRNA HYDROLASE"/>
    <property type="match status" value="1"/>
</dbReference>
<dbReference type="Pfam" id="PF01195">
    <property type="entry name" value="Pept_tRNA_hydro"/>
    <property type="match status" value="1"/>
</dbReference>
<dbReference type="GO" id="GO:0006515">
    <property type="term" value="P:protein quality control for misfolded or incompletely synthesized proteins"/>
    <property type="evidence" value="ECO:0007669"/>
    <property type="project" value="UniProtKB-UniRule"/>
</dbReference>
<feature type="binding site" evidence="8">
    <location>
        <position position="83"/>
    </location>
    <ligand>
        <name>tRNA</name>
        <dbReference type="ChEBI" id="CHEBI:17843"/>
    </ligand>
</feature>
<dbReference type="GO" id="GO:0005737">
    <property type="term" value="C:cytoplasm"/>
    <property type="evidence" value="ECO:0007669"/>
    <property type="project" value="UniProtKB-SubCell"/>
</dbReference>
<dbReference type="EMBL" id="CDRZ01000022">
    <property type="protein sequence ID" value="CEO87670.1"/>
    <property type="molecule type" value="Genomic_DNA"/>
</dbReference>
<protein>
    <recommendedName>
        <fullName evidence="7 8">Peptidyl-tRNA hydrolase</fullName>
        <shortName evidence="8">Pth</shortName>
        <ecNumber evidence="1 8">3.1.1.29</ecNumber>
    </recommendedName>
</protein>
<dbReference type="InterPro" id="IPR001328">
    <property type="entry name" value="Pept_tRNA_hydro"/>
</dbReference>
<evidence type="ECO:0000313" key="11">
    <source>
        <dbReference type="EMBL" id="CEO87670.1"/>
    </source>
</evidence>
<dbReference type="InterPro" id="IPR018171">
    <property type="entry name" value="Pept_tRNA_hydro_CS"/>
</dbReference>
<evidence type="ECO:0000256" key="2">
    <source>
        <dbReference type="ARBA" id="ARBA00022555"/>
    </source>
</evidence>
<dbReference type="NCBIfam" id="TIGR00447">
    <property type="entry name" value="pth"/>
    <property type="match status" value="1"/>
</dbReference>
<dbReference type="PANTHER" id="PTHR17224:SF1">
    <property type="entry name" value="PEPTIDYL-TRNA HYDROLASE"/>
    <property type="match status" value="1"/>
</dbReference>
<reference evidence="12" key="1">
    <citation type="submission" date="2015-01" db="EMBL/GenBank/DDBJ databases">
        <authorList>
            <person name="Manzoor Shahid"/>
            <person name="Zubair Saima"/>
        </authorList>
    </citation>
    <scope>NUCLEOTIDE SEQUENCE [LARGE SCALE GENOMIC DNA]</scope>
    <source>
        <strain evidence="12">Sp3</strain>
    </source>
</reference>
<evidence type="ECO:0000256" key="8">
    <source>
        <dbReference type="HAMAP-Rule" id="MF_00083"/>
    </source>
</evidence>
<comment type="subunit">
    <text evidence="8">Monomer.</text>
</comment>
<keyword evidence="2 8" id="KW-0820">tRNA-binding</keyword>
<comment type="catalytic activity">
    <reaction evidence="6 8 9">
        <text>an N-acyl-L-alpha-aminoacyl-tRNA + H2O = an N-acyl-L-amino acid + a tRNA + H(+)</text>
        <dbReference type="Rhea" id="RHEA:54448"/>
        <dbReference type="Rhea" id="RHEA-COMP:10123"/>
        <dbReference type="Rhea" id="RHEA-COMP:13883"/>
        <dbReference type="ChEBI" id="CHEBI:15377"/>
        <dbReference type="ChEBI" id="CHEBI:15378"/>
        <dbReference type="ChEBI" id="CHEBI:59874"/>
        <dbReference type="ChEBI" id="CHEBI:78442"/>
        <dbReference type="ChEBI" id="CHEBI:138191"/>
        <dbReference type="EC" id="3.1.1.29"/>
    </reaction>
</comment>
<evidence type="ECO:0000256" key="6">
    <source>
        <dbReference type="ARBA" id="ARBA00048707"/>
    </source>
</evidence>
<evidence type="ECO:0000256" key="1">
    <source>
        <dbReference type="ARBA" id="ARBA00013260"/>
    </source>
</evidence>
<evidence type="ECO:0000256" key="5">
    <source>
        <dbReference type="ARBA" id="ARBA00038063"/>
    </source>
</evidence>
<evidence type="ECO:0000313" key="12">
    <source>
        <dbReference type="Proteomes" id="UP000046155"/>
    </source>
</evidence>
<feature type="site" description="Discriminates between blocked and unblocked aminoacyl-tRNA" evidence="8">
    <location>
        <position position="28"/>
    </location>
</feature>
<evidence type="ECO:0000256" key="3">
    <source>
        <dbReference type="ARBA" id="ARBA00022801"/>
    </source>
</evidence>
<evidence type="ECO:0000256" key="4">
    <source>
        <dbReference type="ARBA" id="ARBA00022884"/>
    </source>
</evidence>
<organism evidence="11 12">
    <name type="scientific">Syntrophaceticus schinkii</name>
    <dbReference type="NCBI Taxonomy" id="499207"/>
    <lineage>
        <taxon>Bacteria</taxon>
        <taxon>Bacillati</taxon>
        <taxon>Bacillota</taxon>
        <taxon>Clostridia</taxon>
        <taxon>Thermoanaerobacterales</taxon>
        <taxon>Thermoanaerobacterales Family III. Incertae Sedis</taxon>
        <taxon>Syntrophaceticus</taxon>
    </lineage>
</organism>
<comment type="subcellular location">
    <subcellularLocation>
        <location evidence="8">Cytoplasm</location>
    </subcellularLocation>
</comment>
<dbReference type="InterPro" id="IPR036416">
    <property type="entry name" value="Pept_tRNA_hydro_sf"/>
</dbReference>
<dbReference type="GO" id="GO:0004045">
    <property type="term" value="F:peptidyl-tRNA hydrolase activity"/>
    <property type="evidence" value="ECO:0007669"/>
    <property type="project" value="UniProtKB-UniRule"/>
</dbReference>
<dbReference type="GO" id="GO:0072344">
    <property type="term" value="P:rescue of stalled ribosome"/>
    <property type="evidence" value="ECO:0007669"/>
    <property type="project" value="UniProtKB-UniRule"/>
</dbReference>
<dbReference type="HAMAP" id="MF_00083">
    <property type="entry name" value="Pept_tRNA_hydro_bact"/>
    <property type="match status" value="1"/>
</dbReference>
<comment type="similarity">
    <text evidence="5 8 10">Belongs to the PTH family.</text>
</comment>
<dbReference type="Proteomes" id="UP000046155">
    <property type="component" value="Unassembled WGS sequence"/>
</dbReference>
<evidence type="ECO:0000256" key="9">
    <source>
        <dbReference type="RuleBase" id="RU000673"/>
    </source>
</evidence>
<feature type="binding site" evidence="8">
    <location>
        <position position="81"/>
    </location>
    <ligand>
        <name>tRNA</name>
        <dbReference type="ChEBI" id="CHEBI:17843"/>
    </ligand>
</feature>
<feature type="binding site" evidence="8">
    <location>
        <position position="33"/>
    </location>
    <ligand>
        <name>tRNA</name>
        <dbReference type="ChEBI" id="CHEBI:17843"/>
    </ligand>
</feature>
<dbReference type="RefSeq" id="WP_044664002.1">
    <property type="nucleotide sequence ID" value="NZ_CDRZ01000022.1"/>
</dbReference>
<keyword evidence="4 8" id="KW-0694">RNA-binding</keyword>
<comment type="caution">
    <text evidence="8">Lacks conserved residue(s) required for the propagation of feature annotation.</text>
</comment>
<keyword evidence="3 8" id="KW-0378">Hydrolase</keyword>
<dbReference type="GO" id="GO:0000049">
    <property type="term" value="F:tRNA binding"/>
    <property type="evidence" value="ECO:0007669"/>
    <property type="project" value="UniProtKB-UniRule"/>
</dbReference>
<keyword evidence="8" id="KW-0963">Cytoplasm</keyword>
<dbReference type="Gene3D" id="3.40.50.1470">
    <property type="entry name" value="Peptidyl-tRNA hydrolase"/>
    <property type="match status" value="1"/>
</dbReference>
<dbReference type="SUPFAM" id="SSF53178">
    <property type="entry name" value="Peptidyl-tRNA hydrolase-like"/>
    <property type="match status" value="1"/>
</dbReference>
<comment type="function">
    <text evidence="8">Catalyzes the release of premature peptidyl moieties from peptidyl-tRNA molecules trapped in stalled 50S ribosomal subunits, and thus maintains levels of free tRNAs and 50S ribosomes.</text>
</comment>
<sequence>MIAWLRKLTHPGNCISDSPEKVILGLGNPGPRYAQTRHNAGFRVVERIAGTGKWTRQRGLASICTVEIDGIMVLLVRPLTFMNLSGKAIQPLLRQLGLQPQDLLVIHDDLDLPSGSIRLRPGGGSGGHKGVQSIIDHLGSRDFARLRIGIGRPAEGGDPVEYVLEPFPWEERPFFEDVWKLSGDAARCWASHGIQTAMNKYNR</sequence>
<gene>
    <name evidence="8 11" type="primary">pth</name>
    <name evidence="11" type="ORF">SSCH_1180002</name>
</gene>
<accession>A0A0B7MC82</accession>
<evidence type="ECO:0000256" key="7">
    <source>
        <dbReference type="ARBA" id="ARBA00050038"/>
    </source>
</evidence>
<dbReference type="EC" id="3.1.1.29" evidence="1 8"/>